<dbReference type="STRING" id="904291.A7J15_12935"/>
<dbReference type="RefSeq" id="WP_067028700.1">
    <property type="nucleotide sequence ID" value="NZ_CP038256.1"/>
</dbReference>
<dbReference type="EMBL" id="LXMD01000008">
    <property type="protein sequence ID" value="OCG75989.1"/>
    <property type="molecule type" value="Genomic_DNA"/>
</dbReference>
<dbReference type="Proteomes" id="UP000093355">
    <property type="component" value="Unassembled WGS sequence"/>
</dbReference>
<evidence type="ECO:0000313" key="1">
    <source>
        <dbReference type="EMBL" id="OCG75989.1"/>
    </source>
</evidence>
<evidence type="ECO:0000313" key="2">
    <source>
        <dbReference type="Proteomes" id="UP000093355"/>
    </source>
</evidence>
<keyword evidence="2" id="KW-1185">Reference proteome</keyword>
<protein>
    <submittedName>
        <fullName evidence="1">Uncharacterized protein</fullName>
    </submittedName>
</protein>
<organism evidence="1 2">
    <name type="scientific">Microbacterium sediminis</name>
    <dbReference type="NCBI Taxonomy" id="904291"/>
    <lineage>
        <taxon>Bacteria</taxon>
        <taxon>Bacillati</taxon>
        <taxon>Actinomycetota</taxon>
        <taxon>Actinomycetes</taxon>
        <taxon>Micrococcales</taxon>
        <taxon>Microbacteriaceae</taxon>
        <taxon>Microbacterium</taxon>
    </lineage>
</organism>
<dbReference type="AlphaFoldDB" id="A0A1B9NHA2"/>
<accession>A0A1B9NHA2</accession>
<proteinExistence type="predicted"/>
<comment type="caution">
    <text evidence="1">The sequence shown here is derived from an EMBL/GenBank/DDBJ whole genome shotgun (WGS) entry which is preliminary data.</text>
</comment>
<name>A0A1B9NHA2_9MICO</name>
<reference evidence="1 2" key="1">
    <citation type="submission" date="2016-05" db="EMBL/GenBank/DDBJ databases">
        <authorList>
            <person name="Lavstsen T."/>
            <person name="Jespersen J.S."/>
        </authorList>
    </citation>
    <scope>NUCLEOTIDE SEQUENCE [LARGE SCALE GENOMIC DNA]</scope>
    <source>
        <strain evidence="1 2">YLB-01</strain>
    </source>
</reference>
<sequence>MTRTASILLALGVIALGTVVGVILQNVLLGILLGLLIALGVFLAFESRRGRNAGVNDEDHGIEL</sequence>
<gene>
    <name evidence="1" type="ORF">A7J15_12935</name>
</gene>